<reference evidence="2 3" key="1">
    <citation type="journal article" date="2010" name="Nature">
        <title>Genome sequencing and analysis of the model grass Brachypodium distachyon.</title>
        <authorList>
            <consortium name="International Brachypodium Initiative"/>
        </authorList>
    </citation>
    <scope>NUCLEOTIDE SEQUENCE [LARGE SCALE GENOMIC DNA]</scope>
    <source>
        <strain evidence="2 3">Bd21</strain>
    </source>
</reference>
<dbReference type="Proteomes" id="UP000008810">
    <property type="component" value="Chromosome 1"/>
</dbReference>
<keyword evidence="4" id="KW-1185">Reference proteome</keyword>
<evidence type="ECO:0000313" key="2">
    <source>
        <dbReference type="EMBL" id="KQK12818.1"/>
    </source>
</evidence>
<feature type="signal peptide" evidence="1">
    <location>
        <begin position="1"/>
        <end position="19"/>
    </location>
</feature>
<reference evidence="3" key="3">
    <citation type="submission" date="2018-08" db="UniProtKB">
        <authorList>
            <consortium name="EnsemblPlants"/>
        </authorList>
    </citation>
    <scope>IDENTIFICATION</scope>
    <source>
        <strain evidence="3">cv. Bd21</strain>
    </source>
</reference>
<sequence>MANALGVWAWGVGGWVCWAEVTRINSTSAGLDPVAVAHLARAVGPPLRANTAGGISREPVVATFRPVTRFHLVPSASLLPRADRNWSASKEEEELAAGWLVVGGDRSTGSLGKPEAAAAVERVVLAVNGARHEETGAAPSTTLLEFLRTRTPVRGPKLGCGEGELARNI</sequence>
<dbReference type="Gramene" id="KQK12818">
    <property type="protein sequence ID" value="KQK12818"/>
    <property type="gene ID" value="BRADI_1g06170v3"/>
</dbReference>
<accession>I1GMF5</accession>
<dbReference type="Gene3D" id="3.10.20.30">
    <property type="match status" value="1"/>
</dbReference>
<dbReference type="AlphaFoldDB" id="I1GMF5"/>
<evidence type="ECO:0000313" key="3">
    <source>
        <dbReference type="EnsemblPlants" id="KQK12818"/>
    </source>
</evidence>
<dbReference type="OrthoDB" id="661604at2759"/>
<dbReference type="InParanoid" id="I1GMF5"/>
<gene>
    <name evidence="2" type="ORF">BRADI_1g06170v3</name>
</gene>
<dbReference type="GO" id="GO:0051536">
    <property type="term" value="F:iron-sulfur cluster binding"/>
    <property type="evidence" value="ECO:0007669"/>
    <property type="project" value="InterPro"/>
</dbReference>
<keyword evidence="1" id="KW-0732">Signal</keyword>
<dbReference type="HOGENOM" id="CLU_1580674_0_0_1"/>
<proteinExistence type="predicted"/>
<dbReference type="SUPFAM" id="SSF54292">
    <property type="entry name" value="2Fe-2S ferredoxin-like"/>
    <property type="match status" value="1"/>
</dbReference>
<dbReference type="EnsemblPlants" id="KQK12818">
    <property type="protein sequence ID" value="KQK12818"/>
    <property type="gene ID" value="BRADI_1g06170v3"/>
</dbReference>
<reference evidence="2" key="2">
    <citation type="submission" date="2017-06" db="EMBL/GenBank/DDBJ databases">
        <title>WGS assembly of Brachypodium distachyon.</title>
        <authorList>
            <consortium name="The International Brachypodium Initiative"/>
            <person name="Lucas S."/>
            <person name="Harmon-Smith M."/>
            <person name="Lail K."/>
            <person name="Tice H."/>
            <person name="Grimwood J."/>
            <person name="Bruce D."/>
            <person name="Barry K."/>
            <person name="Shu S."/>
            <person name="Lindquist E."/>
            <person name="Wang M."/>
            <person name="Pitluck S."/>
            <person name="Vogel J.P."/>
            <person name="Garvin D.F."/>
            <person name="Mockler T.C."/>
            <person name="Schmutz J."/>
            <person name="Rokhsar D."/>
            <person name="Bevan M.W."/>
        </authorList>
    </citation>
    <scope>NUCLEOTIDE SEQUENCE</scope>
    <source>
        <strain evidence="2">Bd21</strain>
    </source>
</reference>
<dbReference type="InterPro" id="IPR036010">
    <property type="entry name" value="2Fe-2S_ferredoxin-like_sf"/>
</dbReference>
<evidence type="ECO:0000256" key="1">
    <source>
        <dbReference type="SAM" id="SignalP"/>
    </source>
</evidence>
<dbReference type="InterPro" id="IPR012675">
    <property type="entry name" value="Beta-grasp_dom_sf"/>
</dbReference>
<dbReference type="EMBL" id="CM000880">
    <property type="protein sequence ID" value="KQK12818.1"/>
    <property type="molecule type" value="Genomic_DNA"/>
</dbReference>
<organism evidence="2">
    <name type="scientific">Brachypodium distachyon</name>
    <name type="common">Purple false brome</name>
    <name type="synonym">Trachynia distachya</name>
    <dbReference type="NCBI Taxonomy" id="15368"/>
    <lineage>
        <taxon>Eukaryota</taxon>
        <taxon>Viridiplantae</taxon>
        <taxon>Streptophyta</taxon>
        <taxon>Embryophyta</taxon>
        <taxon>Tracheophyta</taxon>
        <taxon>Spermatophyta</taxon>
        <taxon>Magnoliopsida</taxon>
        <taxon>Liliopsida</taxon>
        <taxon>Poales</taxon>
        <taxon>Poaceae</taxon>
        <taxon>BOP clade</taxon>
        <taxon>Pooideae</taxon>
        <taxon>Stipodae</taxon>
        <taxon>Brachypodieae</taxon>
        <taxon>Brachypodium</taxon>
    </lineage>
</organism>
<name>I1GMF5_BRADI</name>
<dbReference type="STRING" id="15368.I1GMF5"/>
<evidence type="ECO:0000313" key="4">
    <source>
        <dbReference type="Proteomes" id="UP000008810"/>
    </source>
</evidence>
<feature type="chain" id="PRO_5014093930" evidence="1">
    <location>
        <begin position="20"/>
        <end position="169"/>
    </location>
</feature>
<protein>
    <submittedName>
        <fullName evidence="2 3">Uncharacterized protein</fullName>
    </submittedName>
</protein>